<dbReference type="PANTHER" id="PTHR12526">
    <property type="entry name" value="GLYCOSYLTRANSFERASE"/>
    <property type="match status" value="1"/>
</dbReference>
<dbReference type="InterPro" id="IPR028098">
    <property type="entry name" value="Glyco_trans_4-like_N"/>
</dbReference>
<feature type="compositionally biased region" description="Low complexity" evidence="1">
    <location>
        <begin position="7"/>
        <end position="18"/>
    </location>
</feature>
<dbReference type="OrthoDB" id="258796at2"/>
<dbReference type="SUPFAM" id="SSF53756">
    <property type="entry name" value="UDP-Glycosyltransferase/glycogen phosphorylase"/>
    <property type="match status" value="1"/>
</dbReference>
<gene>
    <name evidence="4" type="ORF">C8P66_10862</name>
</gene>
<name>A0A2W7IJA4_9PROT</name>
<keyword evidence="4" id="KW-0808">Transferase</keyword>
<proteinExistence type="predicted"/>
<feature type="domain" description="Glycosyltransferase subfamily 4-like N-terminal" evidence="3">
    <location>
        <begin position="121"/>
        <end position="230"/>
    </location>
</feature>
<evidence type="ECO:0000313" key="5">
    <source>
        <dbReference type="Proteomes" id="UP000249688"/>
    </source>
</evidence>
<dbReference type="Proteomes" id="UP000249688">
    <property type="component" value="Unassembled WGS sequence"/>
</dbReference>
<dbReference type="AlphaFoldDB" id="A0A2W7IJA4"/>
<evidence type="ECO:0000259" key="2">
    <source>
        <dbReference type="Pfam" id="PF00534"/>
    </source>
</evidence>
<dbReference type="PANTHER" id="PTHR12526:SF636">
    <property type="entry name" value="BLL3647 PROTEIN"/>
    <property type="match status" value="1"/>
</dbReference>
<reference evidence="4 5" key="1">
    <citation type="submission" date="2018-06" db="EMBL/GenBank/DDBJ databases">
        <title>Genomic Encyclopedia of Archaeal and Bacterial Type Strains, Phase II (KMG-II): from individual species to whole genera.</title>
        <authorList>
            <person name="Goeker M."/>
        </authorList>
    </citation>
    <scope>NUCLEOTIDE SEQUENCE [LARGE SCALE GENOMIC DNA]</scope>
    <source>
        <strain evidence="4 5">DSM 24525</strain>
    </source>
</reference>
<dbReference type="InterPro" id="IPR001296">
    <property type="entry name" value="Glyco_trans_1"/>
</dbReference>
<dbReference type="EMBL" id="QKYU01000008">
    <property type="protein sequence ID" value="PZW46783.1"/>
    <property type="molecule type" value="Genomic_DNA"/>
</dbReference>
<dbReference type="CDD" id="cd03798">
    <property type="entry name" value="GT4_WlbH-like"/>
    <property type="match status" value="1"/>
</dbReference>
<keyword evidence="5" id="KW-1185">Reference proteome</keyword>
<dbReference type="Gene3D" id="3.40.50.2000">
    <property type="entry name" value="Glycogen Phosphorylase B"/>
    <property type="match status" value="2"/>
</dbReference>
<evidence type="ECO:0000256" key="1">
    <source>
        <dbReference type="SAM" id="MobiDB-lite"/>
    </source>
</evidence>
<dbReference type="Pfam" id="PF00534">
    <property type="entry name" value="Glycos_transf_1"/>
    <property type="match status" value="1"/>
</dbReference>
<dbReference type="GO" id="GO:0016757">
    <property type="term" value="F:glycosyltransferase activity"/>
    <property type="evidence" value="ECO:0007669"/>
    <property type="project" value="InterPro"/>
</dbReference>
<feature type="domain" description="Glycosyl transferase family 1" evidence="2">
    <location>
        <begin position="243"/>
        <end position="401"/>
    </location>
</feature>
<comment type="caution">
    <text evidence="4">The sequence shown here is derived from an EMBL/GenBank/DDBJ whole genome shotgun (WGS) entry which is preliminary data.</text>
</comment>
<evidence type="ECO:0000313" key="4">
    <source>
        <dbReference type="EMBL" id="PZW46783.1"/>
    </source>
</evidence>
<accession>A0A2W7IJA4</accession>
<organism evidence="4 5">
    <name type="scientific">Humitalea rosea</name>
    <dbReference type="NCBI Taxonomy" id="990373"/>
    <lineage>
        <taxon>Bacteria</taxon>
        <taxon>Pseudomonadati</taxon>
        <taxon>Pseudomonadota</taxon>
        <taxon>Alphaproteobacteria</taxon>
        <taxon>Acetobacterales</taxon>
        <taxon>Roseomonadaceae</taxon>
        <taxon>Humitalea</taxon>
    </lineage>
</organism>
<protein>
    <submittedName>
        <fullName evidence="4">Glycosyltransferase involved in cell wall biosynthesis</fullName>
    </submittedName>
</protein>
<sequence length="424" mass="44542">MTRQNEAAPASTAAAGGTLLRPNPAGAAQRPIRLLTFSTLYPNAAQPNHGVFVESRLRHLVASGEARSLVLAPTPWFPSRADRFGRWARYAAVPAEERRHGLRLLHPRFLALPGLGLLTGPASLYLAARAALARLLAEGLEIDAIDGHYLYPDGIVAVWLGLEFGKPVVLTARGSDVSQLPGYRLPRRAIRRAIVGADALIAVSAGLKEGLVALGAPPGKVTVLRNGVDLRSFRPPSCRRTARAALGLGAEPVLLSVGHLIERKGHHHIIAALPALPGHRLLIVGEGPDRAALGALAQSLGVAERVQFAGAQPHALLPLYFGAADALVLASSREGWANVLLEAMACGTPVVASPAWGSREAVAAPAAGLVLEEASPAAIAEGVRRLLASPPDRAATRAYAEGFSWEATTEGQLALFRRVMAARC</sequence>
<dbReference type="RefSeq" id="WP_111397811.1">
    <property type="nucleotide sequence ID" value="NZ_QKYU01000008.1"/>
</dbReference>
<evidence type="ECO:0000259" key="3">
    <source>
        <dbReference type="Pfam" id="PF13439"/>
    </source>
</evidence>
<dbReference type="Pfam" id="PF13439">
    <property type="entry name" value="Glyco_transf_4"/>
    <property type="match status" value="1"/>
</dbReference>
<feature type="region of interest" description="Disordered" evidence="1">
    <location>
        <begin position="1"/>
        <end position="24"/>
    </location>
</feature>